<dbReference type="RefSeq" id="WP_263248229.1">
    <property type="nucleotide sequence ID" value="NZ_BAABLT010000005.1"/>
</dbReference>
<feature type="transmembrane region" description="Helical" evidence="1">
    <location>
        <begin position="27"/>
        <end position="53"/>
    </location>
</feature>
<proteinExistence type="predicted"/>
<organism evidence="2 3">
    <name type="scientific">Saccharopolyspora rosea</name>
    <dbReference type="NCBI Taxonomy" id="524884"/>
    <lineage>
        <taxon>Bacteria</taxon>
        <taxon>Bacillati</taxon>
        <taxon>Actinomycetota</taxon>
        <taxon>Actinomycetes</taxon>
        <taxon>Pseudonocardiales</taxon>
        <taxon>Pseudonocardiaceae</taxon>
        <taxon>Saccharopolyspora</taxon>
    </lineage>
</organism>
<keyword evidence="1" id="KW-0472">Membrane</keyword>
<gene>
    <name evidence="2" type="ORF">ACFQ16_12650</name>
</gene>
<protein>
    <submittedName>
        <fullName evidence="2">ABC transporter permease</fullName>
    </submittedName>
</protein>
<feature type="transmembrane region" description="Helical" evidence="1">
    <location>
        <begin position="226"/>
        <end position="247"/>
    </location>
</feature>
<name>A0ABW3FTM9_9PSEU</name>
<feature type="transmembrane region" description="Helical" evidence="1">
    <location>
        <begin position="315"/>
        <end position="332"/>
    </location>
</feature>
<evidence type="ECO:0000313" key="3">
    <source>
        <dbReference type="Proteomes" id="UP001597018"/>
    </source>
</evidence>
<keyword evidence="3" id="KW-1185">Reference proteome</keyword>
<feature type="transmembrane region" description="Helical" evidence="1">
    <location>
        <begin position="198"/>
        <end position="220"/>
    </location>
</feature>
<reference evidence="3" key="1">
    <citation type="journal article" date="2019" name="Int. J. Syst. Evol. Microbiol.">
        <title>The Global Catalogue of Microorganisms (GCM) 10K type strain sequencing project: providing services to taxonomists for standard genome sequencing and annotation.</title>
        <authorList>
            <consortium name="The Broad Institute Genomics Platform"/>
            <consortium name="The Broad Institute Genome Sequencing Center for Infectious Disease"/>
            <person name="Wu L."/>
            <person name="Ma J."/>
        </authorList>
    </citation>
    <scope>NUCLEOTIDE SEQUENCE [LARGE SCALE GENOMIC DNA]</scope>
    <source>
        <strain evidence="3">CCUG 56401</strain>
    </source>
</reference>
<dbReference type="Proteomes" id="UP001597018">
    <property type="component" value="Unassembled WGS sequence"/>
</dbReference>
<sequence>MSEVSAVDGPARRGLAARWYRFRLSPFLPAVVVSLIVSCAAGLFAGSYCWAMANPVPHHIPTAVTGSSAQGARFVDALEHRLNTSLALQRSPDVAAARQAVAEQRVFAIVEQQPGDVRLDVAAASGASVARVLSQAAPSAGRAAGVPVQITDIRPLSPTDPQGVAVFYVTLASVVLGFVGAIQLSVHAKALNPGERIAFTAGYAALGSLCVCAVVGRALAVLPMPLLTSWAVGALTMFTAGMVFTAFNTLFGRWAILPTWSVMILLGSPSSGGAVAWPLLPPVLGFLGRFLPPGASVNAQRNAIYFPEAFHLEPVVVLASWAVVAGAVFVVWRRRHPGGRTDSSSVDG</sequence>
<feature type="transmembrane region" description="Helical" evidence="1">
    <location>
        <begin position="259"/>
        <end position="280"/>
    </location>
</feature>
<evidence type="ECO:0000313" key="2">
    <source>
        <dbReference type="EMBL" id="MFD0920595.1"/>
    </source>
</evidence>
<dbReference type="EMBL" id="JBHTIW010000007">
    <property type="protein sequence ID" value="MFD0920595.1"/>
    <property type="molecule type" value="Genomic_DNA"/>
</dbReference>
<keyword evidence="1" id="KW-1133">Transmembrane helix</keyword>
<accession>A0ABW3FTM9</accession>
<feature type="transmembrane region" description="Helical" evidence="1">
    <location>
        <begin position="165"/>
        <end position="186"/>
    </location>
</feature>
<keyword evidence="1" id="KW-0812">Transmembrane</keyword>
<evidence type="ECO:0000256" key="1">
    <source>
        <dbReference type="SAM" id="Phobius"/>
    </source>
</evidence>
<comment type="caution">
    <text evidence="2">The sequence shown here is derived from an EMBL/GenBank/DDBJ whole genome shotgun (WGS) entry which is preliminary data.</text>
</comment>